<feature type="compositionally biased region" description="Basic and acidic residues" evidence="7">
    <location>
        <begin position="434"/>
        <end position="463"/>
    </location>
</feature>
<feature type="domain" description="Amino acid transporter transmembrane" evidence="9">
    <location>
        <begin position="180"/>
        <end position="257"/>
    </location>
</feature>
<feature type="compositionally biased region" description="Polar residues" evidence="7">
    <location>
        <begin position="532"/>
        <end position="547"/>
    </location>
</feature>
<proteinExistence type="predicted"/>
<feature type="region of interest" description="Disordered" evidence="7">
    <location>
        <begin position="985"/>
        <end position="1009"/>
    </location>
</feature>
<feature type="compositionally biased region" description="Basic and acidic residues" evidence="7">
    <location>
        <begin position="335"/>
        <end position="350"/>
    </location>
</feature>
<evidence type="ECO:0000256" key="6">
    <source>
        <dbReference type="ARBA" id="ARBA00023136"/>
    </source>
</evidence>
<dbReference type="EMBL" id="JAJSOF020000038">
    <property type="protein sequence ID" value="KAJ4427575.1"/>
    <property type="molecule type" value="Genomic_DNA"/>
</dbReference>
<evidence type="ECO:0000256" key="5">
    <source>
        <dbReference type="ARBA" id="ARBA00022989"/>
    </source>
</evidence>
<keyword evidence="4" id="KW-0029">Amino-acid transport</keyword>
<dbReference type="PANTHER" id="PTHR22950:SF646">
    <property type="entry name" value="SODIUM-COUPLED NEUTRAL AMINO ACID TRANSPORTER 10-RELATED"/>
    <property type="match status" value="1"/>
</dbReference>
<evidence type="ECO:0000256" key="3">
    <source>
        <dbReference type="ARBA" id="ARBA00022692"/>
    </source>
</evidence>
<keyword evidence="3 8" id="KW-0812">Transmembrane</keyword>
<feature type="region of interest" description="Disordered" evidence="7">
    <location>
        <begin position="930"/>
        <end position="950"/>
    </location>
</feature>
<dbReference type="Pfam" id="PF01490">
    <property type="entry name" value="Aa_trans"/>
    <property type="match status" value="2"/>
</dbReference>
<feature type="compositionally biased region" description="Basic and acidic residues" evidence="7">
    <location>
        <begin position="1064"/>
        <end position="1077"/>
    </location>
</feature>
<dbReference type="PANTHER" id="PTHR22950">
    <property type="entry name" value="AMINO ACID TRANSPORTER"/>
    <property type="match status" value="1"/>
</dbReference>
<keyword evidence="5 8" id="KW-1133">Transmembrane helix</keyword>
<reference evidence="10 11" key="1">
    <citation type="journal article" date="2022" name="Allergy">
        <title>Genome assembly and annotation of Periplaneta americana reveal a comprehensive cockroach allergen profile.</title>
        <authorList>
            <person name="Wang L."/>
            <person name="Xiong Q."/>
            <person name="Saelim N."/>
            <person name="Wang L."/>
            <person name="Nong W."/>
            <person name="Wan A.T."/>
            <person name="Shi M."/>
            <person name="Liu X."/>
            <person name="Cao Q."/>
            <person name="Hui J.H.L."/>
            <person name="Sookrung N."/>
            <person name="Leung T.F."/>
            <person name="Tungtrongchitr A."/>
            <person name="Tsui S.K.W."/>
        </authorList>
    </citation>
    <scope>NUCLEOTIDE SEQUENCE [LARGE SCALE GENOMIC DNA]</scope>
    <source>
        <strain evidence="10">PWHHKU_190912</strain>
    </source>
</reference>
<keyword evidence="6 8" id="KW-0472">Membrane</keyword>
<feature type="transmembrane region" description="Helical" evidence="8">
    <location>
        <begin position="120"/>
        <end position="138"/>
    </location>
</feature>
<comment type="subcellular location">
    <subcellularLocation>
        <location evidence="1">Membrane</location>
        <topology evidence="1">Multi-pass membrane protein</topology>
    </subcellularLocation>
</comment>
<comment type="caution">
    <text evidence="10">The sequence shown here is derived from an EMBL/GenBank/DDBJ whole genome shotgun (WGS) entry which is preliminary data.</text>
</comment>
<feature type="transmembrane region" description="Helical" evidence="8">
    <location>
        <begin position="241"/>
        <end position="261"/>
    </location>
</feature>
<feature type="transmembrane region" description="Helical" evidence="8">
    <location>
        <begin position="80"/>
        <end position="108"/>
    </location>
</feature>
<feature type="compositionally biased region" description="Basic and acidic residues" evidence="7">
    <location>
        <begin position="985"/>
        <end position="1000"/>
    </location>
</feature>
<dbReference type="InterPro" id="IPR013057">
    <property type="entry name" value="AA_transpt_TM"/>
</dbReference>
<feature type="compositionally biased region" description="Basic and acidic residues" evidence="7">
    <location>
        <begin position="399"/>
        <end position="425"/>
    </location>
</feature>
<sequence>MGTNTGTVMTLANSIIGVGVLAMPFCFKQCGIVLSIVMLLLSSVLSRLACHFLLKAAIMARRRNFEFLAFHTFGPSGKTIVELCIIGFLMGTCIAFFVVVGDLGPVIVAKALNINNTASLRQSVLVGLALFVVLPLGLLRNVDSLTSVCTASIGFYLCLVMKVQMPHHESTSSHIPETRFKCLTIGIISASLTVGLLIPNIELVLGLVGSTIGVLICVMFPAVAFICISTKSTRERLLAQVLVFVGVLILVLGTYATLYAANEAADTEVIETVSIPSDHLDSVVRMTMIQVDKPVVEDIVSQNDDSKLKAKVNDKVVESKQELPGGDTKGAQDVPKLEQKEPDKIPDVRQEPPVPVEPPADNIPPVVPSVAPVEKKAEKKEADKLIQNNKQIEKAAQPDTEKKVIKEKSPPEDKKMPPPEVKGKGNSEQVNQDAIKKEDEELAEAEKQAEVDNEKKNEELLRKLEEHQEAQKKLLQEQKQILEELKEHKKEIEQAAAMQRNDPHNAQSPAGKNQEAAGVNTDVKNQPALPNLNENIKQESAVNNAAQMANKVDNKSNIPSEIKKPLSDNVQEQNNVEKKDTLHQSGKAESPKNFAAETGVNVVNNSQNLNNQYLKQGPLNLLSPDRFNAASVDANKSGAQMKKPVSVADLQQARGDNAGEMSPGSSTESYPAFARIGLRETRKKPQPGNLPRSGFEPGPPGFAARRADRYSTGAGNVNQNPANQEQRQYNEPVPIQNKLPLPIPLAVLNNASRLYKQGETNAKEIKAIDSKQGEKQNIPADEAKVMRRDILANDKNGLKANLSQEKHETNVIVDTVSEVKQKDILADAGRNTKMNDLNNEIHDRMKRDTLVEETATSDKNLLLEKEISKENDQMASHIIQKHEQENCDVDKKVNQITEKETLNLAMLSKNGHSDDNRNLVQKKEEIPLISNKHNSSLQESISKSKPSSPVEIAETVPKNVVKHSSLPIANISVTNTRLVEDQALHASNEDKIEEKSRNPGDTEINAQESVTRVSSIIKTPSHLSDPKIDDDLSLLNEAAMKVKDVSVVAKPMTRDLKSIPSVQKVHEDDKNKDRKDP</sequence>
<feature type="compositionally biased region" description="Polar residues" evidence="7">
    <location>
        <begin position="931"/>
        <end position="947"/>
    </location>
</feature>
<keyword evidence="11" id="KW-1185">Reference proteome</keyword>
<feature type="transmembrane region" description="Helical" evidence="8">
    <location>
        <begin position="144"/>
        <end position="161"/>
    </location>
</feature>
<feature type="transmembrane region" description="Helical" evidence="8">
    <location>
        <begin position="207"/>
        <end position="229"/>
    </location>
</feature>
<evidence type="ECO:0000256" key="8">
    <source>
        <dbReference type="SAM" id="Phobius"/>
    </source>
</evidence>
<feature type="transmembrane region" description="Helical" evidence="8">
    <location>
        <begin position="182"/>
        <end position="201"/>
    </location>
</feature>
<feature type="compositionally biased region" description="Pro residues" evidence="7">
    <location>
        <begin position="352"/>
        <end position="367"/>
    </location>
</feature>
<feature type="transmembrane region" description="Helical" evidence="8">
    <location>
        <begin position="32"/>
        <end position="60"/>
    </location>
</feature>
<organism evidence="10 11">
    <name type="scientific">Periplaneta americana</name>
    <name type="common">American cockroach</name>
    <name type="synonym">Blatta americana</name>
    <dbReference type="NCBI Taxonomy" id="6978"/>
    <lineage>
        <taxon>Eukaryota</taxon>
        <taxon>Metazoa</taxon>
        <taxon>Ecdysozoa</taxon>
        <taxon>Arthropoda</taxon>
        <taxon>Hexapoda</taxon>
        <taxon>Insecta</taxon>
        <taxon>Pterygota</taxon>
        <taxon>Neoptera</taxon>
        <taxon>Polyneoptera</taxon>
        <taxon>Dictyoptera</taxon>
        <taxon>Blattodea</taxon>
        <taxon>Blattoidea</taxon>
        <taxon>Blattidae</taxon>
        <taxon>Blattinae</taxon>
        <taxon>Periplaneta</taxon>
    </lineage>
</organism>
<evidence type="ECO:0000259" key="9">
    <source>
        <dbReference type="Pfam" id="PF01490"/>
    </source>
</evidence>
<evidence type="ECO:0000313" key="10">
    <source>
        <dbReference type="EMBL" id="KAJ4427575.1"/>
    </source>
</evidence>
<feature type="region of interest" description="Disordered" evidence="7">
    <location>
        <begin position="316"/>
        <end position="463"/>
    </location>
</feature>
<gene>
    <name evidence="10" type="ORF">ANN_25223</name>
</gene>
<evidence type="ECO:0000256" key="7">
    <source>
        <dbReference type="SAM" id="MobiDB-lite"/>
    </source>
</evidence>
<evidence type="ECO:0000256" key="4">
    <source>
        <dbReference type="ARBA" id="ARBA00022970"/>
    </source>
</evidence>
<feature type="region of interest" description="Disordered" evidence="7">
    <location>
        <begin position="1053"/>
        <end position="1077"/>
    </location>
</feature>
<name>A0ABQ8S1C9_PERAM</name>
<protein>
    <recommendedName>
        <fullName evidence="9">Amino acid transporter transmembrane domain-containing protein</fullName>
    </recommendedName>
</protein>
<evidence type="ECO:0000313" key="11">
    <source>
        <dbReference type="Proteomes" id="UP001148838"/>
    </source>
</evidence>
<accession>A0ABQ8S1C9</accession>
<feature type="domain" description="Amino acid transporter transmembrane" evidence="9">
    <location>
        <begin position="3"/>
        <end position="167"/>
    </location>
</feature>
<evidence type="ECO:0000256" key="1">
    <source>
        <dbReference type="ARBA" id="ARBA00004141"/>
    </source>
</evidence>
<feature type="transmembrane region" description="Helical" evidence="8">
    <location>
        <begin position="6"/>
        <end position="25"/>
    </location>
</feature>
<evidence type="ECO:0000256" key="2">
    <source>
        <dbReference type="ARBA" id="ARBA00022448"/>
    </source>
</evidence>
<feature type="region of interest" description="Disordered" evidence="7">
    <location>
        <begin position="486"/>
        <end position="595"/>
    </location>
</feature>
<dbReference type="Proteomes" id="UP001148838">
    <property type="component" value="Unassembled WGS sequence"/>
</dbReference>
<feature type="compositionally biased region" description="Basic and acidic residues" evidence="7">
    <location>
        <begin position="373"/>
        <end position="384"/>
    </location>
</feature>
<feature type="region of interest" description="Disordered" evidence="7">
    <location>
        <begin position="679"/>
        <end position="706"/>
    </location>
</feature>
<keyword evidence="2" id="KW-0813">Transport</keyword>